<dbReference type="GO" id="GO:0006606">
    <property type="term" value="P:protein import into nucleus"/>
    <property type="evidence" value="ECO:0007669"/>
    <property type="project" value="TreeGrafter"/>
</dbReference>
<accession>A0A0M3I5U6</accession>
<evidence type="ECO:0000256" key="4">
    <source>
        <dbReference type="ARBA" id="ARBA00023242"/>
    </source>
</evidence>
<keyword evidence="5" id="KW-1185">Reference proteome</keyword>
<protein>
    <submittedName>
        <fullName evidence="6">THADA armadillo repeat containing</fullName>
    </submittedName>
</protein>
<dbReference type="WBParaSite" id="ALUE_0001235501-mRNA-1">
    <property type="protein sequence ID" value="ALUE_0001235501-mRNA-1"/>
    <property type="gene ID" value="ALUE_0001235501"/>
</dbReference>
<dbReference type="AlphaFoldDB" id="A0A0M3I5U6"/>
<evidence type="ECO:0000256" key="3">
    <source>
        <dbReference type="ARBA" id="ARBA00022448"/>
    </source>
</evidence>
<dbReference type="Proteomes" id="UP000036681">
    <property type="component" value="Unplaced"/>
</dbReference>
<dbReference type="GO" id="GO:0005634">
    <property type="term" value="C:nucleus"/>
    <property type="evidence" value="ECO:0007669"/>
    <property type="project" value="UniProtKB-SubCell"/>
</dbReference>
<comment type="subcellular location">
    <subcellularLocation>
        <location evidence="1">Nucleus</location>
    </subcellularLocation>
</comment>
<name>A0A0M3I5U6_ASCLU</name>
<evidence type="ECO:0000256" key="2">
    <source>
        <dbReference type="ARBA" id="ARBA00007991"/>
    </source>
</evidence>
<proteinExistence type="inferred from homology"/>
<comment type="similarity">
    <text evidence="2">Belongs to the importin beta family.</text>
</comment>
<evidence type="ECO:0000256" key="1">
    <source>
        <dbReference type="ARBA" id="ARBA00004123"/>
    </source>
</evidence>
<dbReference type="PANTHER" id="PTHR12363:SF33">
    <property type="entry name" value="IMPORTIN-13"/>
    <property type="match status" value="1"/>
</dbReference>
<reference evidence="6" key="1">
    <citation type="submission" date="2017-02" db="UniProtKB">
        <authorList>
            <consortium name="WormBaseParasite"/>
        </authorList>
    </citation>
    <scope>IDENTIFICATION</scope>
</reference>
<evidence type="ECO:0000313" key="5">
    <source>
        <dbReference type="Proteomes" id="UP000036681"/>
    </source>
</evidence>
<dbReference type="InterPro" id="IPR051345">
    <property type="entry name" value="Importin_beta-like_NTR"/>
</dbReference>
<dbReference type="SUPFAM" id="SSF48371">
    <property type="entry name" value="ARM repeat"/>
    <property type="match status" value="1"/>
</dbReference>
<organism evidence="5 6">
    <name type="scientific">Ascaris lumbricoides</name>
    <name type="common">Giant roundworm</name>
    <dbReference type="NCBI Taxonomy" id="6252"/>
    <lineage>
        <taxon>Eukaryota</taxon>
        <taxon>Metazoa</taxon>
        <taxon>Ecdysozoa</taxon>
        <taxon>Nematoda</taxon>
        <taxon>Chromadorea</taxon>
        <taxon>Rhabditida</taxon>
        <taxon>Spirurina</taxon>
        <taxon>Ascaridomorpha</taxon>
        <taxon>Ascaridoidea</taxon>
        <taxon>Ascarididae</taxon>
        <taxon>Ascaris</taxon>
    </lineage>
</organism>
<evidence type="ECO:0000313" key="6">
    <source>
        <dbReference type="WBParaSite" id="ALUE_0001235501-mRNA-1"/>
    </source>
</evidence>
<dbReference type="InterPro" id="IPR011989">
    <property type="entry name" value="ARM-like"/>
</dbReference>
<keyword evidence="3" id="KW-0813">Transport</keyword>
<keyword evidence="4" id="KW-0539">Nucleus</keyword>
<sequence>MKCVGYALSLYDAAVILSSLDSILAPRLAALRSIAEGQLPSASQSIANLEEECLFELGVFSVLIASVQPKTGQLKESDTSHSPVFLAMRQCVPLLGQLKESDTSHSPVFLAMRQCVPLLGTLLSSFKHSTQLVDKVCDALRSGLMALGEYSLPFLDAYCNFVDDIILLHPAIACKLAKTMFIVFGSSSAFSTLSKRLRSWYEGIYSRSEEQIDEEYIELAYHVVRKCWKEMLTDPEQSAHILRLMIATAVKVLNSSGDPSLCRKSAILLSCILKNCTDGDSFGELLEETAKSVIVVIFTRLQWEVIHATAEKLAETLMFFARRSPKETRDFLQELPNGNSLVVAEMLRQVNNPRSFKQMAMRFNMQMRKEAKAS</sequence>
<dbReference type="Gene3D" id="1.25.10.10">
    <property type="entry name" value="Leucine-rich Repeat Variant"/>
    <property type="match status" value="1"/>
</dbReference>
<dbReference type="PANTHER" id="PTHR12363">
    <property type="entry name" value="TRANSPORTIN 3 AND IMPORTIN 13"/>
    <property type="match status" value="1"/>
</dbReference>
<dbReference type="GO" id="GO:0005737">
    <property type="term" value="C:cytoplasm"/>
    <property type="evidence" value="ECO:0007669"/>
    <property type="project" value="TreeGrafter"/>
</dbReference>
<dbReference type="InterPro" id="IPR016024">
    <property type="entry name" value="ARM-type_fold"/>
</dbReference>